<keyword evidence="2" id="KW-1185">Reference proteome</keyword>
<comment type="caution">
    <text evidence="1">The sequence shown here is derived from an EMBL/GenBank/DDBJ whole genome shotgun (WGS) entry which is preliminary data.</text>
</comment>
<dbReference type="RefSeq" id="WP_350777528.1">
    <property type="nucleotide sequence ID" value="NZ_JBEPEK010000022.1"/>
</dbReference>
<organism evidence="1 2">
    <name type="scientific">Streptomyces hyaluromycini</name>
    <dbReference type="NCBI Taxonomy" id="1377993"/>
    <lineage>
        <taxon>Bacteria</taxon>
        <taxon>Bacillati</taxon>
        <taxon>Actinomycetota</taxon>
        <taxon>Actinomycetes</taxon>
        <taxon>Kitasatosporales</taxon>
        <taxon>Streptomycetaceae</taxon>
        <taxon>Streptomyces</taxon>
    </lineage>
</organism>
<protein>
    <recommendedName>
        <fullName evidence="3">Transposase</fullName>
    </recommendedName>
</protein>
<accession>A0ABV1WPP0</accession>
<gene>
    <name evidence="1" type="ORF">ABT404_05010</name>
</gene>
<dbReference type="EMBL" id="JBEPEK010000022">
    <property type="protein sequence ID" value="MER7178833.1"/>
    <property type="molecule type" value="Genomic_DNA"/>
</dbReference>
<evidence type="ECO:0008006" key="3">
    <source>
        <dbReference type="Google" id="ProtNLM"/>
    </source>
</evidence>
<name>A0ABV1WPP0_9ACTN</name>
<evidence type="ECO:0000313" key="2">
    <source>
        <dbReference type="Proteomes" id="UP001474181"/>
    </source>
</evidence>
<evidence type="ECO:0000313" key="1">
    <source>
        <dbReference type="EMBL" id="MER7178833.1"/>
    </source>
</evidence>
<dbReference type="Proteomes" id="UP001474181">
    <property type="component" value="Unassembled WGS sequence"/>
</dbReference>
<proteinExistence type="predicted"/>
<sequence>MYTQTQLARHHMTELHAQAENHRLAKKTKPERELRERIGWTLVEVGLRLASPAPASAPL</sequence>
<reference evidence="1 2" key="1">
    <citation type="submission" date="2024-06" db="EMBL/GenBank/DDBJ databases">
        <title>The Natural Products Discovery Center: Release of the First 8490 Sequenced Strains for Exploring Actinobacteria Biosynthetic Diversity.</title>
        <authorList>
            <person name="Kalkreuter E."/>
            <person name="Kautsar S.A."/>
            <person name="Yang D."/>
            <person name="Bader C.D."/>
            <person name="Teijaro C.N."/>
            <person name="Fluegel L."/>
            <person name="Davis C.M."/>
            <person name="Simpson J.R."/>
            <person name="Lauterbach L."/>
            <person name="Steele A.D."/>
            <person name="Gui C."/>
            <person name="Meng S."/>
            <person name="Li G."/>
            <person name="Viehrig K."/>
            <person name="Ye F."/>
            <person name="Su P."/>
            <person name="Kiefer A.F."/>
            <person name="Nichols A."/>
            <person name="Cepeda A.J."/>
            <person name="Yan W."/>
            <person name="Fan B."/>
            <person name="Jiang Y."/>
            <person name="Adhikari A."/>
            <person name="Zheng C.-J."/>
            <person name="Schuster L."/>
            <person name="Cowan T.M."/>
            <person name="Smanski M.J."/>
            <person name="Chevrette M.G."/>
            <person name="De Carvalho L.P.S."/>
            <person name="Shen B."/>
        </authorList>
    </citation>
    <scope>NUCLEOTIDE SEQUENCE [LARGE SCALE GENOMIC DNA]</scope>
    <source>
        <strain evidence="1 2">NPDC000234</strain>
    </source>
</reference>